<feature type="transmembrane region" description="Helical" evidence="1">
    <location>
        <begin position="169"/>
        <end position="191"/>
    </location>
</feature>
<dbReference type="AlphaFoldDB" id="A0AAD8H6R3"/>
<protein>
    <submittedName>
        <fullName evidence="2">Uncharacterized protein</fullName>
    </submittedName>
</protein>
<evidence type="ECO:0000313" key="2">
    <source>
        <dbReference type="EMBL" id="KAK1361865.1"/>
    </source>
</evidence>
<keyword evidence="1" id="KW-0472">Membrane</keyword>
<keyword evidence="1" id="KW-1133">Transmembrane helix</keyword>
<keyword evidence="1" id="KW-0812">Transmembrane</keyword>
<evidence type="ECO:0000256" key="1">
    <source>
        <dbReference type="SAM" id="Phobius"/>
    </source>
</evidence>
<name>A0AAD8H6R3_9APIA</name>
<reference evidence="2" key="2">
    <citation type="submission" date="2023-05" db="EMBL/GenBank/DDBJ databases">
        <authorList>
            <person name="Schelkunov M.I."/>
        </authorList>
    </citation>
    <scope>NUCLEOTIDE SEQUENCE</scope>
    <source>
        <strain evidence="2">Hsosn_3</strain>
        <tissue evidence="2">Leaf</tissue>
    </source>
</reference>
<evidence type="ECO:0000313" key="3">
    <source>
        <dbReference type="Proteomes" id="UP001237642"/>
    </source>
</evidence>
<dbReference type="EMBL" id="JAUIZM010000010">
    <property type="protein sequence ID" value="KAK1361865.1"/>
    <property type="molecule type" value="Genomic_DNA"/>
</dbReference>
<sequence>MVSPMRLFDAIGSGHVHGGILEVLRNAKWEGMLSRLGRVFYVHFMGEFYCNMRVIKGLNGILHFTTTVDRKTILVDHNTINKGLHLPIILSEKPCIDFYAFYIFNKSEFELMLGIFCDSDVPLGLCDPNCGIHYKHFTSKFQYLALILRANVLPKPNQRKYFDFFDLKMLFLLFTNKVFFNISYVILMNMINANFVDYMPYGLLITSICEQCHIPLPHNFATLADSQLTLAHKSL</sequence>
<keyword evidence="3" id="KW-1185">Reference proteome</keyword>
<gene>
    <name evidence="2" type="ORF">POM88_046339</name>
</gene>
<proteinExistence type="predicted"/>
<accession>A0AAD8H6R3</accession>
<organism evidence="2 3">
    <name type="scientific">Heracleum sosnowskyi</name>
    <dbReference type="NCBI Taxonomy" id="360622"/>
    <lineage>
        <taxon>Eukaryota</taxon>
        <taxon>Viridiplantae</taxon>
        <taxon>Streptophyta</taxon>
        <taxon>Embryophyta</taxon>
        <taxon>Tracheophyta</taxon>
        <taxon>Spermatophyta</taxon>
        <taxon>Magnoliopsida</taxon>
        <taxon>eudicotyledons</taxon>
        <taxon>Gunneridae</taxon>
        <taxon>Pentapetalae</taxon>
        <taxon>asterids</taxon>
        <taxon>campanulids</taxon>
        <taxon>Apiales</taxon>
        <taxon>Apiaceae</taxon>
        <taxon>Apioideae</taxon>
        <taxon>apioid superclade</taxon>
        <taxon>Tordylieae</taxon>
        <taxon>Tordyliinae</taxon>
        <taxon>Heracleum</taxon>
    </lineage>
</organism>
<dbReference type="Proteomes" id="UP001237642">
    <property type="component" value="Unassembled WGS sequence"/>
</dbReference>
<comment type="caution">
    <text evidence="2">The sequence shown here is derived from an EMBL/GenBank/DDBJ whole genome shotgun (WGS) entry which is preliminary data.</text>
</comment>
<reference evidence="2" key="1">
    <citation type="submission" date="2023-02" db="EMBL/GenBank/DDBJ databases">
        <title>Genome of toxic invasive species Heracleum sosnowskyi carries increased number of genes despite the absence of recent whole-genome duplications.</title>
        <authorList>
            <person name="Schelkunov M."/>
            <person name="Shtratnikova V."/>
            <person name="Makarenko M."/>
            <person name="Klepikova A."/>
            <person name="Omelchenko D."/>
            <person name="Novikova G."/>
            <person name="Obukhova E."/>
            <person name="Bogdanov V."/>
            <person name="Penin A."/>
            <person name="Logacheva M."/>
        </authorList>
    </citation>
    <scope>NUCLEOTIDE SEQUENCE</scope>
    <source>
        <strain evidence="2">Hsosn_3</strain>
        <tissue evidence="2">Leaf</tissue>
    </source>
</reference>